<comment type="caution">
    <text evidence="1">The sequence shown here is derived from an EMBL/GenBank/DDBJ whole genome shotgun (WGS) entry which is preliminary data.</text>
</comment>
<dbReference type="EMBL" id="NOZP01000007">
    <property type="protein sequence ID" value="OYD17363.1"/>
    <property type="molecule type" value="Genomic_DNA"/>
</dbReference>
<name>A0A235BYD3_UNCW3</name>
<proteinExistence type="predicted"/>
<accession>A0A235BYD3</accession>
<evidence type="ECO:0000313" key="1">
    <source>
        <dbReference type="EMBL" id="OYD17363.1"/>
    </source>
</evidence>
<reference evidence="1 2" key="1">
    <citation type="submission" date="2017-07" db="EMBL/GenBank/DDBJ databases">
        <title>Recovery of genomes from metagenomes via a dereplication, aggregation, and scoring strategy.</title>
        <authorList>
            <person name="Sieber C.M."/>
            <person name="Probst A.J."/>
            <person name="Sharrar A."/>
            <person name="Thomas B.C."/>
            <person name="Hess M."/>
            <person name="Tringe S.G."/>
            <person name="Banfield J.F."/>
        </authorList>
    </citation>
    <scope>NUCLEOTIDE SEQUENCE [LARGE SCALE GENOMIC DNA]</scope>
    <source>
        <strain evidence="1">JGI_Cruoil_03_51_56</strain>
    </source>
</reference>
<dbReference type="AlphaFoldDB" id="A0A235BYD3"/>
<gene>
    <name evidence="1" type="ORF">CH330_00315</name>
</gene>
<protein>
    <submittedName>
        <fullName evidence="1">Uncharacterized protein</fullName>
    </submittedName>
</protein>
<organism evidence="1 2">
    <name type="scientific">candidate division WOR-3 bacterium JGI_Cruoil_03_51_56</name>
    <dbReference type="NCBI Taxonomy" id="1973747"/>
    <lineage>
        <taxon>Bacteria</taxon>
        <taxon>Bacteria division WOR-3</taxon>
    </lineage>
</organism>
<sequence length="325" mass="37205">MNTDLVQAIRYKLQKRMVRLGSTEYRVFHLTLKQFWGFLRSHDVLQGILEDLPRRVPDAAGTADRIVGKQEGLFFDDELENAAVAYHVLRLCVGSNNPDAEFNLGLAYGARDADDALDKFRALFLEPFYEYIDEQLDDQRAILAVLRRYKQKCEWFQRERLHTLWRENTSRGEHLLGYHLYEYLHDQGLEFVIEPLTASGRPDLVSAQASDDPLVADVKVFDGKTRNKSYIAAGFNQVYLYTRDCNQPFGYLVVYNVSDTDLKLVLPHQEQSTPFLVHNAKSIFVLTIDINPSLPSASKRGKVKCVELTEKDLVETHSDNAKADA</sequence>
<evidence type="ECO:0000313" key="2">
    <source>
        <dbReference type="Proteomes" id="UP000215559"/>
    </source>
</evidence>
<dbReference type="Proteomes" id="UP000215559">
    <property type="component" value="Unassembled WGS sequence"/>
</dbReference>